<dbReference type="EMBL" id="CP032869">
    <property type="protein sequence ID" value="AYL95292.1"/>
    <property type="molecule type" value="Genomic_DNA"/>
</dbReference>
<dbReference type="Pfam" id="PF24389">
    <property type="entry name" value="ORC-CDC6-like"/>
    <property type="match status" value="1"/>
</dbReference>
<keyword evidence="2" id="KW-1185">Reference proteome</keyword>
<dbReference type="OrthoDB" id="1489695at2"/>
<evidence type="ECO:0000313" key="1">
    <source>
        <dbReference type="EMBL" id="AYL95292.1"/>
    </source>
</evidence>
<accession>A0A494VWC8</accession>
<dbReference type="KEGG" id="muh:HYN43_008280"/>
<proteinExistence type="predicted"/>
<dbReference type="RefSeq" id="WP_119408995.1">
    <property type="nucleotide sequence ID" value="NZ_CP032869.1"/>
</dbReference>
<gene>
    <name evidence="1" type="ORF">HYN43_008280</name>
</gene>
<sequence length="629" mass="73230">MSKLRNPFRLRASEKIESDSNFLKLYSPNVLESLQELDKDSKLWNNVVYIHSSPGAGKTSLLRIFEPNTLITLLNNKRAGDYKPLFGILKKMKVVTEDAIEVYGVSLVCTRNYEILEELEVSTAQKKRYFFSLLNARILLATLKTVVNAMPGNRTFSESLDLISFNYDNKDNYFRDLQFPCSGKALYLWASDIEKRIYEAIDSFLPASEIKPIGHDELFIMEVLKPEYFVIPDKELIGRFLFMLDDSHKLSQNQRQLLRKYVIEKRGTFSIWIAERIEALEPIDNLRSFEERDYIELNLEQFWADKQSKFEKILSNIAEKRAATSTEDVNSFGDYLADGLEEQMYTADFLMSINKSKETLKKISNYTAKFDNWINYVDELSLEPLEKAVLYKKLEIIINRNLGKPQLALEFPLAQQELVEKFKAEIDTITDLFIAHENELPYYFGFKNLVRLSSNNIEQFLSFSASLFEEMLSNKISGFQVNLESSDQHRILVNVTESKWNELQKILPFSEQVIHFLSRLGDFCHKETFRPNAPYSNGVTGFAVRDGHSLFRKSGQWYKDEHYESLMNVIATCVSFNLLEIKDVKQGEGGQLNEVYYLNRWLCVKFNLPFAYGGWRHRTADELNKWTRI</sequence>
<organism evidence="1 2">
    <name type="scientific">Mucilaginibacter celer</name>
    <dbReference type="NCBI Taxonomy" id="2305508"/>
    <lineage>
        <taxon>Bacteria</taxon>
        <taxon>Pseudomonadati</taxon>
        <taxon>Bacteroidota</taxon>
        <taxon>Sphingobacteriia</taxon>
        <taxon>Sphingobacteriales</taxon>
        <taxon>Sphingobacteriaceae</taxon>
        <taxon>Mucilaginibacter</taxon>
    </lineage>
</organism>
<evidence type="ECO:0000313" key="2">
    <source>
        <dbReference type="Proteomes" id="UP000270046"/>
    </source>
</evidence>
<reference evidence="1 2" key="1">
    <citation type="submission" date="2018-10" db="EMBL/GenBank/DDBJ databases">
        <title>Genome sequencing of Mucilaginibacter sp. HYN0043.</title>
        <authorList>
            <person name="Kim M."/>
            <person name="Yi H."/>
        </authorList>
    </citation>
    <scope>NUCLEOTIDE SEQUENCE [LARGE SCALE GENOMIC DNA]</scope>
    <source>
        <strain evidence="1 2">HYN0043</strain>
    </source>
</reference>
<protein>
    <submittedName>
        <fullName evidence="1">Uncharacterized protein</fullName>
    </submittedName>
</protein>
<dbReference type="Proteomes" id="UP000270046">
    <property type="component" value="Chromosome"/>
</dbReference>
<dbReference type="AlphaFoldDB" id="A0A494VWC8"/>
<name>A0A494VWC8_9SPHI</name>
<dbReference type="InterPro" id="IPR056955">
    <property type="entry name" value="ORC-CDC6-like"/>
</dbReference>